<dbReference type="InterPro" id="IPR001763">
    <property type="entry name" value="Rhodanese-like_dom"/>
</dbReference>
<dbReference type="STRING" id="56458.SB85_04805"/>
<comment type="caution">
    <text evidence="4">The sequence shown here is derived from an EMBL/GenBank/DDBJ whole genome shotgun (WGS) entry which is preliminary data.</text>
</comment>
<reference evidence="4 5" key="1">
    <citation type="submission" date="2016-08" db="EMBL/GenBank/DDBJ databases">
        <authorList>
            <person name="Seilhamer J.J."/>
        </authorList>
    </citation>
    <scope>NUCLEOTIDE SEQUENCE [LARGE SCALE GENOMIC DNA]</scope>
    <source>
        <strain evidence="4 5">CFBP4641</strain>
    </source>
</reference>
<proteinExistence type="predicted"/>
<dbReference type="CDD" id="cd01448">
    <property type="entry name" value="TST_Repeat_1"/>
    <property type="match status" value="1"/>
</dbReference>
<keyword evidence="1 4" id="KW-0808">Transferase</keyword>
<dbReference type="PANTHER" id="PTHR11364">
    <property type="entry name" value="THIOSULFATE SULFERTANSFERASE"/>
    <property type="match status" value="1"/>
</dbReference>
<dbReference type="GO" id="GO:0004792">
    <property type="term" value="F:thiosulfate-cyanide sulfurtransferase activity"/>
    <property type="evidence" value="ECO:0007669"/>
    <property type="project" value="TreeGrafter"/>
</dbReference>
<evidence type="ECO:0000259" key="3">
    <source>
        <dbReference type="PROSITE" id="PS50206"/>
    </source>
</evidence>
<dbReference type="Pfam" id="PF00581">
    <property type="entry name" value="Rhodanese"/>
    <property type="match status" value="2"/>
</dbReference>
<keyword evidence="2" id="KW-0677">Repeat</keyword>
<dbReference type="SUPFAM" id="SSF52821">
    <property type="entry name" value="Rhodanese/Cell cycle control phosphatase"/>
    <property type="match status" value="2"/>
</dbReference>
<dbReference type="InterPro" id="IPR036873">
    <property type="entry name" value="Rhodanese-like_dom_sf"/>
</dbReference>
<protein>
    <submittedName>
        <fullName evidence="4">Sulfurtransferase</fullName>
    </submittedName>
</protein>
<dbReference type="PANTHER" id="PTHR11364:SF27">
    <property type="entry name" value="SULFURTRANSFERASE"/>
    <property type="match status" value="1"/>
</dbReference>
<dbReference type="OrthoDB" id="9781034at2"/>
<sequence>MTATSLEWHTLVEAPAVAAALGDPALRLVDARFVPAALLDPAAAAAARAAYAQSHLPGAVYADLNADLSDLGRPGLGRHPLPDDAAFARTLGQWGIGPQHQVVVYDAGDGSMAAARLWWMLGLLGHRRVAVLDGGLAEWRRLGLPETDAASAPSPLPPYPQAFDAARIVSAEEVAARLHEAPGWLLDARPGERFRGEVEPIDPLPGHVPGALNRPLAQNLRDGRLRPAQELRAELEPLLQGRDPREVVLMCGSGVTACHLLLALEHAGLHGARVYAGSWSGWIADPARPRAVG</sequence>
<name>A0A2P5Z9C1_9XANT</name>
<dbReference type="EMBL" id="MDEK01000001">
    <property type="protein sequence ID" value="PPU85230.1"/>
    <property type="molecule type" value="Genomic_DNA"/>
</dbReference>
<dbReference type="Gene3D" id="3.40.250.10">
    <property type="entry name" value="Rhodanese-like domain"/>
    <property type="match status" value="2"/>
</dbReference>
<dbReference type="AlphaFoldDB" id="A0A2P5Z9C1"/>
<dbReference type="PROSITE" id="PS50206">
    <property type="entry name" value="RHODANESE_3"/>
    <property type="match status" value="2"/>
</dbReference>
<dbReference type="InterPro" id="IPR045078">
    <property type="entry name" value="TST/MPST-like"/>
</dbReference>
<gene>
    <name evidence="4" type="ORF">XsacCFBP4641_01155</name>
</gene>
<feature type="domain" description="Rhodanese" evidence="3">
    <location>
        <begin position="22"/>
        <end position="148"/>
    </location>
</feature>
<dbReference type="SMART" id="SM00450">
    <property type="entry name" value="RHOD"/>
    <property type="match status" value="2"/>
</dbReference>
<dbReference type="RefSeq" id="WP_010343963.1">
    <property type="nucleotide sequence ID" value="NZ_CP132343.1"/>
</dbReference>
<dbReference type="GeneID" id="93879717"/>
<dbReference type="Proteomes" id="UP000247346">
    <property type="component" value="Unassembled WGS sequence"/>
</dbReference>
<evidence type="ECO:0000313" key="5">
    <source>
        <dbReference type="Proteomes" id="UP000247346"/>
    </source>
</evidence>
<evidence type="ECO:0000256" key="2">
    <source>
        <dbReference type="ARBA" id="ARBA00022737"/>
    </source>
</evidence>
<evidence type="ECO:0000256" key="1">
    <source>
        <dbReference type="ARBA" id="ARBA00022679"/>
    </source>
</evidence>
<accession>A0A2P5Z9C1</accession>
<feature type="domain" description="Rhodanese" evidence="3">
    <location>
        <begin position="179"/>
        <end position="291"/>
    </location>
</feature>
<organism evidence="4 5">
    <name type="scientific">Xanthomonas sacchari</name>
    <dbReference type="NCBI Taxonomy" id="56458"/>
    <lineage>
        <taxon>Bacteria</taxon>
        <taxon>Pseudomonadati</taxon>
        <taxon>Pseudomonadota</taxon>
        <taxon>Gammaproteobacteria</taxon>
        <taxon>Lysobacterales</taxon>
        <taxon>Lysobacteraceae</taxon>
        <taxon>Xanthomonas</taxon>
    </lineage>
</organism>
<dbReference type="CDD" id="cd01449">
    <property type="entry name" value="TST_Repeat_2"/>
    <property type="match status" value="1"/>
</dbReference>
<evidence type="ECO:0000313" key="4">
    <source>
        <dbReference type="EMBL" id="PPU85230.1"/>
    </source>
</evidence>